<dbReference type="GeneID" id="97486761"/>
<dbReference type="AlphaFoldDB" id="A0A1E7N0K1"/>
<evidence type="ECO:0000313" key="3">
    <source>
        <dbReference type="Proteomes" id="UP000037395"/>
    </source>
</evidence>
<reference evidence="1" key="1">
    <citation type="journal article" date="2014" name="Int. J. Syst. Evol. Microbiol.">
        <title>Complete genome sequence of Corynebacterium casei LMG S-19264T (=DSM 44701T), isolated from a smear-ripened cheese.</title>
        <authorList>
            <consortium name="US DOE Joint Genome Institute (JGI-PGF)"/>
            <person name="Walter F."/>
            <person name="Albersmeier A."/>
            <person name="Kalinowski J."/>
            <person name="Ruckert C."/>
        </authorList>
    </citation>
    <scope>NUCLEOTIDE SEQUENCE</scope>
    <source>
        <strain evidence="1">JCM 4434</strain>
    </source>
</reference>
<dbReference type="Proteomes" id="UP000037395">
    <property type="component" value="Unassembled WGS sequence"/>
</dbReference>
<accession>A0A1E7N0K1</accession>
<gene>
    <name evidence="1" type="ORF">GCM10010502_37060</name>
    <name evidence="2" type="ORF">HS99_0036840</name>
</gene>
<evidence type="ECO:0000313" key="1">
    <source>
        <dbReference type="EMBL" id="GGU81488.1"/>
    </source>
</evidence>
<sequence>MLATPADNPYEEPRSGRLTAWGNALLSGLVPPDNAAAAVLGADEGHRVTGLPGDALGEQHGLTWALGRLRVLGVKGLRLALPSAGHPLGLTGPAVFNERAMAAGEAVLAVGVPLGLVPEVTVYGPEGDRSATVLWRCAEVNDAPPADVPSLHEAERELADGLREATALLTRLDVAGAGPEALRALEAYRRRGHTELLAPGYPPRAVRVLESARQVSALLAIASAGHGAAVSASEMAARQSVLAPLRRTARRAQVAAYNAQVDEREDGRDR</sequence>
<dbReference type="OrthoDB" id="3524093at2"/>
<dbReference type="KEGG" id="kau:B6264_03740"/>
<reference evidence="2" key="4">
    <citation type="submission" date="2016-08" db="EMBL/GenBank/DDBJ databases">
        <title>Sequencing, Assembly and Comparative Genomics of S. aureofaciens ATCC 10762.</title>
        <authorList>
            <person name="Gradnigo J.S."/>
            <person name="Johnson N."/>
            <person name="Somerville G.A."/>
        </authorList>
    </citation>
    <scope>NUCLEOTIDE SEQUENCE [LARGE SCALE GENOMIC DNA]</scope>
    <source>
        <strain evidence="2">ATCC 10762</strain>
    </source>
</reference>
<keyword evidence="3" id="KW-1185">Reference proteome</keyword>
<proteinExistence type="predicted"/>
<evidence type="ECO:0000313" key="2">
    <source>
        <dbReference type="EMBL" id="OEV34227.1"/>
    </source>
</evidence>
<reference evidence="1" key="5">
    <citation type="submission" date="2020-09" db="EMBL/GenBank/DDBJ databases">
        <authorList>
            <person name="Sun Q."/>
            <person name="Ohkuma M."/>
        </authorList>
    </citation>
    <scope>NUCLEOTIDE SEQUENCE</scope>
    <source>
        <strain evidence="1">JCM 4434</strain>
    </source>
</reference>
<dbReference type="EMBL" id="BMUB01000007">
    <property type="protein sequence ID" value="GGU81488.1"/>
    <property type="molecule type" value="Genomic_DNA"/>
</dbReference>
<comment type="caution">
    <text evidence="2">The sequence shown here is derived from an EMBL/GenBank/DDBJ whole genome shotgun (WGS) entry which is preliminary data.</text>
</comment>
<organism evidence="2 3">
    <name type="scientific">Kitasatospora aureofaciens</name>
    <name type="common">Streptomyces aureofaciens</name>
    <dbReference type="NCBI Taxonomy" id="1894"/>
    <lineage>
        <taxon>Bacteria</taxon>
        <taxon>Bacillati</taxon>
        <taxon>Actinomycetota</taxon>
        <taxon>Actinomycetes</taxon>
        <taxon>Kitasatosporales</taxon>
        <taxon>Streptomycetaceae</taxon>
        <taxon>Kitasatospora</taxon>
    </lineage>
</organism>
<name>A0A1E7N0K1_KITAU</name>
<dbReference type="RefSeq" id="WP_030554573.1">
    <property type="nucleotide sequence ID" value="NZ_BMUB01000007.1"/>
</dbReference>
<protein>
    <submittedName>
        <fullName evidence="2">Uncharacterized protein</fullName>
    </submittedName>
</protein>
<dbReference type="Proteomes" id="UP000610124">
    <property type="component" value="Unassembled WGS sequence"/>
</dbReference>
<reference evidence="3" key="3">
    <citation type="submission" date="2016-08" db="EMBL/GenBank/DDBJ databases">
        <title>Sequencing, assembly and comparative genomics of S. aureofaciens ATCC 10762.</title>
        <authorList>
            <person name="Gradnigo J.S."/>
            <person name="Johnson N."/>
            <person name="Somerville G.A."/>
        </authorList>
    </citation>
    <scope>NUCLEOTIDE SEQUENCE [LARGE SCALE GENOMIC DNA]</scope>
    <source>
        <strain evidence="3">ATCC 10762 / DSM 40127 / CCM 3239 / JCM 4008 / LMG 5968 / NBRC 12843 / NCIMB 8234 / A-377</strain>
    </source>
</reference>
<dbReference type="EMBL" id="JPRF03000052">
    <property type="protein sequence ID" value="OEV34227.1"/>
    <property type="molecule type" value="Genomic_DNA"/>
</dbReference>
<accession>A0A8H9HQF5</accession>
<reference evidence="2 3" key="2">
    <citation type="submission" date="2014-07" db="EMBL/GenBank/DDBJ databases">
        <authorList>
            <person name="Zhang J.E."/>
            <person name="Yang H."/>
            <person name="Guo J."/>
            <person name="Deng Z."/>
            <person name="Luo H."/>
            <person name="Luo M."/>
            <person name="Zhao B."/>
        </authorList>
    </citation>
    <scope>NUCLEOTIDE SEQUENCE [LARGE SCALE GENOMIC DNA]</scope>
    <source>
        <strain evidence="2">ATCC 10762</strain>
        <strain evidence="3">ATCC 10762 / DSM 40127 / CCM 3239 / JCM 4008 / LMG 5968 / NBRC 12843 / NCIMB 8234 / A-377</strain>
    </source>
</reference>